<evidence type="ECO:0000256" key="4">
    <source>
        <dbReference type="ARBA" id="ARBA00022475"/>
    </source>
</evidence>
<comment type="similarity">
    <text evidence="2">Belongs to the TonB family.</text>
</comment>
<evidence type="ECO:0000256" key="1">
    <source>
        <dbReference type="ARBA" id="ARBA00004383"/>
    </source>
</evidence>
<dbReference type="PANTHER" id="PTHR33446:SF2">
    <property type="entry name" value="PROTEIN TONB"/>
    <property type="match status" value="1"/>
</dbReference>
<dbReference type="SUPFAM" id="SSF74653">
    <property type="entry name" value="TolA/TonB C-terminal domain"/>
    <property type="match status" value="1"/>
</dbReference>
<keyword evidence="5" id="KW-0997">Cell inner membrane</keyword>
<dbReference type="Gene3D" id="3.30.1150.10">
    <property type="match status" value="1"/>
</dbReference>
<keyword evidence="9 11" id="KW-0472">Membrane</keyword>
<evidence type="ECO:0000256" key="6">
    <source>
        <dbReference type="ARBA" id="ARBA00022692"/>
    </source>
</evidence>
<dbReference type="PROSITE" id="PS52015">
    <property type="entry name" value="TONB_CTD"/>
    <property type="match status" value="1"/>
</dbReference>
<evidence type="ECO:0000256" key="11">
    <source>
        <dbReference type="SAM" id="Phobius"/>
    </source>
</evidence>
<gene>
    <name evidence="13" type="ORF">B9Z44_07195</name>
</gene>
<reference evidence="13 14" key="1">
    <citation type="submission" date="2017-04" db="EMBL/GenBank/DDBJ databases">
        <title>Unexpected and diverse lifestyles within the genus Limnohabitans.</title>
        <authorList>
            <person name="Kasalicky V."/>
            <person name="Mehrshad M."/>
            <person name="Andrei S.-A."/>
            <person name="Salcher M."/>
            <person name="Kratochvilova H."/>
            <person name="Simek K."/>
            <person name="Ghai R."/>
        </authorList>
    </citation>
    <scope>NUCLEOTIDE SEQUENCE [LARGE SCALE GENOMIC DNA]</scope>
    <source>
        <strain evidence="13 14">MWH-C5</strain>
    </source>
</reference>
<keyword evidence="8 11" id="KW-1133">Transmembrane helix</keyword>
<evidence type="ECO:0000256" key="2">
    <source>
        <dbReference type="ARBA" id="ARBA00006555"/>
    </source>
</evidence>
<evidence type="ECO:0000256" key="8">
    <source>
        <dbReference type="ARBA" id="ARBA00022989"/>
    </source>
</evidence>
<dbReference type="GO" id="GO:0031992">
    <property type="term" value="F:energy transducer activity"/>
    <property type="evidence" value="ECO:0007669"/>
    <property type="project" value="TreeGrafter"/>
</dbReference>
<dbReference type="AlphaFoldDB" id="A0A315EQ64"/>
<accession>A0A315EQ64</accession>
<evidence type="ECO:0000256" key="7">
    <source>
        <dbReference type="ARBA" id="ARBA00022927"/>
    </source>
</evidence>
<dbReference type="InterPro" id="IPR006260">
    <property type="entry name" value="TonB/TolA_C"/>
</dbReference>
<organism evidence="13 14">
    <name type="scientific">Limnohabitans curvus</name>
    <dbReference type="NCBI Taxonomy" id="323423"/>
    <lineage>
        <taxon>Bacteria</taxon>
        <taxon>Pseudomonadati</taxon>
        <taxon>Pseudomonadota</taxon>
        <taxon>Betaproteobacteria</taxon>
        <taxon>Burkholderiales</taxon>
        <taxon>Comamonadaceae</taxon>
        <taxon>Limnohabitans</taxon>
    </lineage>
</organism>
<feature type="transmembrane region" description="Helical" evidence="11">
    <location>
        <begin position="20"/>
        <end position="37"/>
    </location>
</feature>
<proteinExistence type="inferred from homology"/>
<keyword evidence="3" id="KW-0813">Transport</keyword>
<feature type="compositionally biased region" description="Low complexity" evidence="10">
    <location>
        <begin position="104"/>
        <end position="118"/>
    </location>
</feature>
<evidence type="ECO:0000313" key="14">
    <source>
        <dbReference type="Proteomes" id="UP000251341"/>
    </source>
</evidence>
<keyword evidence="4" id="KW-1003">Cell membrane</keyword>
<dbReference type="NCBIfam" id="TIGR01352">
    <property type="entry name" value="tonB_Cterm"/>
    <property type="match status" value="1"/>
</dbReference>
<evidence type="ECO:0000259" key="12">
    <source>
        <dbReference type="PROSITE" id="PS52015"/>
    </source>
</evidence>
<keyword evidence="6 11" id="KW-0812">Transmembrane</keyword>
<feature type="compositionally biased region" description="Polar residues" evidence="10">
    <location>
        <begin position="119"/>
        <end position="133"/>
    </location>
</feature>
<protein>
    <recommendedName>
        <fullName evidence="12">TonB C-terminal domain-containing protein</fullName>
    </recommendedName>
</protein>
<dbReference type="Pfam" id="PF03544">
    <property type="entry name" value="TonB_C"/>
    <property type="match status" value="1"/>
</dbReference>
<comment type="subcellular location">
    <subcellularLocation>
        <location evidence="1">Cell inner membrane</location>
        <topology evidence="1">Single-pass membrane protein</topology>
        <orientation evidence="1">Periplasmic side</orientation>
    </subcellularLocation>
</comment>
<name>A0A315EQ64_9BURK</name>
<evidence type="ECO:0000256" key="10">
    <source>
        <dbReference type="SAM" id="MobiDB-lite"/>
    </source>
</evidence>
<evidence type="ECO:0000256" key="3">
    <source>
        <dbReference type="ARBA" id="ARBA00022448"/>
    </source>
</evidence>
<sequence length="221" mass="23267">MLQFTYAPSHAERPRTAPTVVLCVLALHVLAIGNLLLSPSTTDIDNQHSIAMEMVLAPVSNTATKAQTTVTPTAAPTTPSTPAVAAPSLASALATRNAEALAASSATNANATPAATPAQTGKSQGTPAFSLPSSEAHGLNNPKPAYPRMSRRLNEQGQVLIRVFVAADGSAQQGEVKTSSGYDRLDQEALRTVLRWRFVPGQRLGTPEAMWFNVPVNFVLE</sequence>
<dbReference type="PANTHER" id="PTHR33446">
    <property type="entry name" value="PROTEIN TONB-RELATED"/>
    <property type="match status" value="1"/>
</dbReference>
<keyword evidence="14" id="KW-1185">Reference proteome</keyword>
<dbReference type="GO" id="GO:0055085">
    <property type="term" value="P:transmembrane transport"/>
    <property type="evidence" value="ECO:0007669"/>
    <property type="project" value="InterPro"/>
</dbReference>
<dbReference type="Proteomes" id="UP000251341">
    <property type="component" value="Unassembled WGS sequence"/>
</dbReference>
<feature type="region of interest" description="Disordered" evidence="10">
    <location>
        <begin position="104"/>
        <end position="146"/>
    </location>
</feature>
<evidence type="ECO:0000313" key="13">
    <source>
        <dbReference type="EMBL" id="PUE59369.1"/>
    </source>
</evidence>
<comment type="caution">
    <text evidence="13">The sequence shown here is derived from an EMBL/GenBank/DDBJ whole genome shotgun (WGS) entry which is preliminary data.</text>
</comment>
<evidence type="ECO:0000256" key="9">
    <source>
        <dbReference type="ARBA" id="ARBA00023136"/>
    </source>
</evidence>
<dbReference type="InterPro" id="IPR037682">
    <property type="entry name" value="TonB_C"/>
</dbReference>
<keyword evidence="7" id="KW-0653">Protein transport</keyword>
<dbReference type="InterPro" id="IPR051045">
    <property type="entry name" value="TonB-dependent_transducer"/>
</dbReference>
<evidence type="ECO:0000256" key="5">
    <source>
        <dbReference type="ARBA" id="ARBA00022519"/>
    </source>
</evidence>
<dbReference type="GO" id="GO:0015031">
    <property type="term" value="P:protein transport"/>
    <property type="evidence" value="ECO:0007669"/>
    <property type="project" value="UniProtKB-KW"/>
</dbReference>
<dbReference type="RefSeq" id="WP_108402054.1">
    <property type="nucleotide sequence ID" value="NZ_NESP01000001.1"/>
</dbReference>
<dbReference type="GO" id="GO:0098797">
    <property type="term" value="C:plasma membrane protein complex"/>
    <property type="evidence" value="ECO:0007669"/>
    <property type="project" value="TreeGrafter"/>
</dbReference>
<dbReference type="EMBL" id="NESP01000001">
    <property type="protein sequence ID" value="PUE59369.1"/>
    <property type="molecule type" value="Genomic_DNA"/>
</dbReference>
<feature type="domain" description="TonB C-terminal" evidence="12">
    <location>
        <begin position="131"/>
        <end position="221"/>
    </location>
</feature>